<organism evidence="3 4">
    <name type="scientific">Alkalicaulis satelles</name>
    <dbReference type="NCBI Taxonomy" id="2609175"/>
    <lineage>
        <taxon>Bacteria</taxon>
        <taxon>Pseudomonadati</taxon>
        <taxon>Pseudomonadota</taxon>
        <taxon>Alphaproteobacteria</taxon>
        <taxon>Maricaulales</taxon>
        <taxon>Maricaulaceae</taxon>
        <taxon>Alkalicaulis</taxon>
    </lineage>
</organism>
<reference evidence="3 4" key="1">
    <citation type="submission" date="2019-09" db="EMBL/GenBank/DDBJ databases">
        <authorList>
            <person name="Kevbrin V."/>
            <person name="Grouzdev D.S."/>
        </authorList>
    </citation>
    <scope>NUCLEOTIDE SEQUENCE [LARGE SCALE GENOMIC DNA]</scope>
    <source>
        <strain evidence="3 4">G-192</strain>
    </source>
</reference>
<dbReference type="AlphaFoldDB" id="A0A5M6ZA47"/>
<feature type="compositionally biased region" description="Basic residues" evidence="2">
    <location>
        <begin position="85"/>
        <end position="100"/>
    </location>
</feature>
<evidence type="ECO:0000256" key="1">
    <source>
        <dbReference type="SAM" id="Coils"/>
    </source>
</evidence>
<keyword evidence="1" id="KW-0175">Coiled coil</keyword>
<accession>A0A5M6ZA47</accession>
<feature type="coiled-coil region" evidence="1">
    <location>
        <begin position="52"/>
        <end position="79"/>
    </location>
</feature>
<evidence type="ECO:0000313" key="3">
    <source>
        <dbReference type="EMBL" id="KAA5801566.1"/>
    </source>
</evidence>
<dbReference type="Pfam" id="PF04380">
    <property type="entry name" value="BMFP"/>
    <property type="match status" value="1"/>
</dbReference>
<evidence type="ECO:0000313" key="4">
    <source>
        <dbReference type="Proteomes" id="UP000325122"/>
    </source>
</evidence>
<dbReference type="RefSeq" id="WP_150023754.1">
    <property type="nucleotide sequence ID" value="NZ_VWOJ01000004.1"/>
</dbReference>
<protein>
    <submittedName>
        <fullName evidence="3">Accessory factor UbiK family protein</fullName>
    </submittedName>
</protein>
<gene>
    <name evidence="3" type="ORF">F1654_11755</name>
</gene>
<evidence type="ECO:0000256" key="2">
    <source>
        <dbReference type="SAM" id="MobiDB-lite"/>
    </source>
</evidence>
<name>A0A5M6ZA47_9PROT</name>
<comment type="caution">
    <text evidence="3">The sequence shown here is derived from an EMBL/GenBank/DDBJ whole genome shotgun (WGS) entry which is preliminary data.</text>
</comment>
<feature type="region of interest" description="Disordered" evidence="2">
    <location>
        <begin position="79"/>
        <end position="100"/>
    </location>
</feature>
<dbReference type="EMBL" id="VWOJ01000004">
    <property type="protein sequence ID" value="KAA5801566.1"/>
    <property type="molecule type" value="Genomic_DNA"/>
</dbReference>
<keyword evidence="4" id="KW-1185">Reference proteome</keyword>
<dbReference type="InterPro" id="IPR007475">
    <property type="entry name" value="UbiK"/>
</dbReference>
<proteinExistence type="predicted"/>
<dbReference type="Proteomes" id="UP000325122">
    <property type="component" value="Unassembled WGS sequence"/>
</dbReference>
<sequence length="100" mass="10665">MQSRTPLFADFADLMTDAFSAAQAAGEEARAVFRAQAERMAGELDLVSREEFEALRARADAADAQIESLMARLAALEAAAQPKPAARKPAAKRSAAKKSN</sequence>